<evidence type="ECO:0000256" key="4">
    <source>
        <dbReference type="ARBA" id="ARBA00023136"/>
    </source>
</evidence>
<evidence type="ECO:0000256" key="2">
    <source>
        <dbReference type="ARBA" id="ARBA00022692"/>
    </source>
</evidence>
<feature type="transmembrane region" description="Helical" evidence="5">
    <location>
        <begin position="21"/>
        <end position="42"/>
    </location>
</feature>
<evidence type="ECO:0000256" key="3">
    <source>
        <dbReference type="ARBA" id="ARBA00022989"/>
    </source>
</evidence>
<protein>
    <submittedName>
        <fullName evidence="7">GtrA family protein</fullName>
    </submittedName>
</protein>
<dbReference type="EMBL" id="JADIMZ010000015">
    <property type="protein sequence ID" value="MBO8431881.1"/>
    <property type="molecule type" value="Genomic_DNA"/>
</dbReference>
<evidence type="ECO:0000259" key="6">
    <source>
        <dbReference type="Pfam" id="PF04138"/>
    </source>
</evidence>
<accession>A0A9D9DSX9</accession>
<evidence type="ECO:0000313" key="8">
    <source>
        <dbReference type="Proteomes" id="UP000823612"/>
    </source>
</evidence>
<keyword evidence="3 5" id="KW-1133">Transmembrane helix</keyword>
<evidence type="ECO:0000256" key="5">
    <source>
        <dbReference type="SAM" id="Phobius"/>
    </source>
</evidence>
<evidence type="ECO:0000256" key="1">
    <source>
        <dbReference type="ARBA" id="ARBA00004141"/>
    </source>
</evidence>
<gene>
    <name evidence="7" type="ORF">IAB08_01115</name>
</gene>
<comment type="caution">
    <text evidence="7">The sequence shown here is derived from an EMBL/GenBank/DDBJ whole genome shotgun (WGS) entry which is preliminary data.</text>
</comment>
<feature type="transmembrane region" description="Helical" evidence="5">
    <location>
        <begin position="77"/>
        <end position="96"/>
    </location>
</feature>
<dbReference type="GO" id="GO:0000271">
    <property type="term" value="P:polysaccharide biosynthetic process"/>
    <property type="evidence" value="ECO:0007669"/>
    <property type="project" value="InterPro"/>
</dbReference>
<comment type="subcellular location">
    <subcellularLocation>
        <location evidence="1">Membrane</location>
        <topology evidence="1">Multi-pass membrane protein</topology>
    </subcellularLocation>
</comment>
<dbReference type="GO" id="GO:0016020">
    <property type="term" value="C:membrane"/>
    <property type="evidence" value="ECO:0007669"/>
    <property type="project" value="UniProtKB-SubCell"/>
</dbReference>
<dbReference type="Proteomes" id="UP000823612">
    <property type="component" value="Unassembled WGS sequence"/>
</dbReference>
<feature type="transmembrane region" description="Helical" evidence="5">
    <location>
        <begin position="48"/>
        <end position="70"/>
    </location>
</feature>
<proteinExistence type="predicted"/>
<dbReference type="AlphaFoldDB" id="A0A9D9DSX9"/>
<sequence>MERSSLGLFVLKVLDIKMIRFFMVAGLNTAFGYALFAFLIFIGLHYTVAALVGQIIGILFNFRTYGALVFKNKKLNLLPRFVMVYVIMYFCNIGGMTLLKQQCGANDYVASAVMCVPVGLLGFVLNKLFVFERIRRSKSGKE</sequence>
<dbReference type="InterPro" id="IPR007267">
    <property type="entry name" value="GtrA_DPMS_TM"/>
</dbReference>
<reference evidence="7" key="1">
    <citation type="submission" date="2020-10" db="EMBL/GenBank/DDBJ databases">
        <authorList>
            <person name="Gilroy R."/>
        </authorList>
    </citation>
    <scope>NUCLEOTIDE SEQUENCE</scope>
    <source>
        <strain evidence="7">2889</strain>
    </source>
</reference>
<organism evidence="7 8">
    <name type="scientific">Candidatus Pullibacteroides excrementavium</name>
    <dbReference type="NCBI Taxonomy" id="2840905"/>
    <lineage>
        <taxon>Bacteria</taxon>
        <taxon>Pseudomonadati</taxon>
        <taxon>Bacteroidota</taxon>
        <taxon>Bacteroidia</taxon>
        <taxon>Bacteroidales</taxon>
        <taxon>Candidatus Pullibacteroides</taxon>
    </lineage>
</organism>
<dbReference type="Pfam" id="PF04138">
    <property type="entry name" value="GtrA_DPMS_TM"/>
    <property type="match status" value="1"/>
</dbReference>
<feature type="transmembrane region" description="Helical" evidence="5">
    <location>
        <begin position="108"/>
        <end position="131"/>
    </location>
</feature>
<keyword evidence="4 5" id="KW-0472">Membrane</keyword>
<evidence type="ECO:0000313" key="7">
    <source>
        <dbReference type="EMBL" id="MBO8431881.1"/>
    </source>
</evidence>
<name>A0A9D9DSX9_9BACT</name>
<feature type="domain" description="GtrA/DPMS transmembrane" evidence="6">
    <location>
        <begin position="20"/>
        <end position="131"/>
    </location>
</feature>
<keyword evidence="2 5" id="KW-0812">Transmembrane</keyword>
<reference evidence="7" key="2">
    <citation type="journal article" date="2021" name="PeerJ">
        <title>Extensive microbial diversity within the chicken gut microbiome revealed by metagenomics and culture.</title>
        <authorList>
            <person name="Gilroy R."/>
            <person name="Ravi A."/>
            <person name="Getino M."/>
            <person name="Pursley I."/>
            <person name="Horton D.L."/>
            <person name="Alikhan N.F."/>
            <person name="Baker D."/>
            <person name="Gharbi K."/>
            <person name="Hall N."/>
            <person name="Watson M."/>
            <person name="Adriaenssens E.M."/>
            <person name="Foster-Nyarko E."/>
            <person name="Jarju S."/>
            <person name="Secka A."/>
            <person name="Antonio M."/>
            <person name="Oren A."/>
            <person name="Chaudhuri R.R."/>
            <person name="La Ragione R."/>
            <person name="Hildebrand F."/>
            <person name="Pallen M.J."/>
        </authorList>
    </citation>
    <scope>NUCLEOTIDE SEQUENCE</scope>
    <source>
        <strain evidence="7">2889</strain>
    </source>
</reference>